<feature type="region of interest" description="Disordered" evidence="1">
    <location>
        <begin position="483"/>
        <end position="582"/>
    </location>
</feature>
<feature type="transmembrane region" description="Helical" evidence="2">
    <location>
        <begin position="826"/>
        <end position="843"/>
    </location>
</feature>
<dbReference type="EMBL" id="CDMZ01001748">
    <property type="protein sequence ID" value="CEM37002.1"/>
    <property type="molecule type" value="Genomic_DNA"/>
</dbReference>
<protein>
    <submittedName>
        <fullName evidence="3">Uncharacterized protein</fullName>
    </submittedName>
</protein>
<feature type="transmembrane region" description="Helical" evidence="2">
    <location>
        <begin position="784"/>
        <end position="806"/>
    </location>
</feature>
<feature type="compositionally biased region" description="Basic and acidic residues" evidence="1">
    <location>
        <begin position="506"/>
        <end position="536"/>
    </location>
</feature>
<feature type="transmembrane region" description="Helical" evidence="2">
    <location>
        <begin position="896"/>
        <end position="918"/>
    </location>
</feature>
<accession>A0A0G4H0G2</accession>
<dbReference type="VEuPathDB" id="CryptoDB:Cvel_24192"/>
<feature type="transmembrane region" description="Helical" evidence="2">
    <location>
        <begin position="988"/>
        <end position="1008"/>
    </location>
</feature>
<evidence type="ECO:0000256" key="2">
    <source>
        <dbReference type="SAM" id="Phobius"/>
    </source>
</evidence>
<keyword evidence="2" id="KW-0812">Transmembrane</keyword>
<keyword evidence="2" id="KW-1133">Transmembrane helix</keyword>
<feature type="region of interest" description="Disordered" evidence="1">
    <location>
        <begin position="351"/>
        <end position="464"/>
    </location>
</feature>
<keyword evidence="2" id="KW-0472">Membrane</keyword>
<feature type="transmembrane region" description="Helical" evidence="2">
    <location>
        <begin position="745"/>
        <end position="764"/>
    </location>
</feature>
<dbReference type="AlphaFoldDB" id="A0A0G4H0G2"/>
<feature type="region of interest" description="Disordered" evidence="1">
    <location>
        <begin position="298"/>
        <end position="335"/>
    </location>
</feature>
<feature type="transmembrane region" description="Helical" evidence="2">
    <location>
        <begin position="93"/>
        <end position="118"/>
    </location>
</feature>
<sequence length="1022" mass="114092">MHEEPPQAVDQYQNVLESVRTGAQKKKSCVDRVLGTSGEYPHLCWAPNVIRCLNPGQLAANTALCFCLPLIFVPAVLGIPLNSAGPEDATIDFSHFLVFNTVFFGFQTFTAISVFVFFDISRLHIFITWAIFNVSILIGLGVSQYTAVQIELSDGNTKLMHLAFSLLAATPTFTYLSIYTSRERNTRVERFMKHYGNSMMKDLTPQAAMEARIAEVELKEMANSMRNRRRASTLFEKLRGAASVVRSLSRRLSLISRGSGRQSSMGGRQSSVIFTGGGSVPNEFQYRSQSSAPALVASIRGGTDGEGGGDSGREGVLQRASTFDPPRKASFVVDGQTVGGLEKLRQEYRDLEEGGEEEGGEMGQEREVENGEEGEGLFERGEVEQKDNEDEEEEAEEAEKNEESQPNAAPGPMSARQRSYLFSDLAARPGASSAPSSPCRPPAGLFSLVEKGGDPTTSPAPEGLTFSFDKAQLVDFLKEAVAEVTEEEGETGHSGERNAAAAAGLEEGRKRHGDAEGGIHDGFVAEDKSDLERGEGGGEQSDDGNDSDSSHEGIRQLREVVSHIRRLDSRVSRGSKKSSYRDFSGQVSRALSLIEAPSFAPQVGDDDEDEQQQVLPVDRPRLEFRTDEDEEGESPTETQGKRSSIRGATPSHRRSIGARSQSVRLSIIGTLSPELVSAVEDSDYEQKKPAGGGTQQRETKLSKRAQTIRKWMKERVKGLIKGTCPHILDHQVMRLSTDPHYLPDVIRLTFSIIMATLIFLWWTYANFCSVLFERSSEDMKPLVFVGFVLSNVLVDYVFQIVVVWGVCRGIQFESNLRRRVELTAKLANVYIFVLYQKILYVRAKTWPVLLYTAFIRIFTDIFRFFLWLSPGTRGFFRTITFIPDDYNYMRSRCTHVFLYECVDNIAILSYLVFLGFVLGVPNLAKFYSFTQILLDDYARVVQFVAVEWVLRRLTVSVSMWTMVCRYSGVFSWKTAFLQTGTNVLGDRLLMLVLGLMCIGFPSDIYWSFLQYGDIQTWTGYFW</sequence>
<feature type="region of interest" description="Disordered" evidence="1">
    <location>
        <begin position="680"/>
        <end position="703"/>
    </location>
</feature>
<evidence type="ECO:0000256" key="1">
    <source>
        <dbReference type="SAM" id="MobiDB-lite"/>
    </source>
</evidence>
<reference evidence="3" key="1">
    <citation type="submission" date="2014-11" db="EMBL/GenBank/DDBJ databases">
        <authorList>
            <person name="Otto D Thomas"/>
            <person name="Naeem Raeece"/>
        </authorList>
    </citation>
    <scope>NUCLEOTIDE SEQUENCE</scope>
</reference>
<feature type="compositionally biased region" description="Low complexity" evidence="1">
    <location>
        <begin position="426"/>
        <end position="437"/>
    </location>
</feature>
<name>A0A0G4H0G2_9ALVE</name>
<proteinExistence type="predicted"/>
<evidence type="ECO:0000313" key="3">
    <source>
        <dbReference type="EMBL" id="CEM37002.1"/>
    </source>
</evidence>
<feature type="compositionally biased region" description="Acidic residues" evidence="1">
    <location>
        <begin position="387"/>
        <end position="400"/>
    </location>
</feature>
<feature type="compositionally biased region" description="Basic and acidic residues" evidence="1">
    <location>
        <begin position="548"/>
        <end position="571"/>
    </location>
</feature>
<feature type="transmembrane region" description="Helical" evidence="2">
    <location>
        <begin position="58"/>
        <end position="81"/>
    </location>
</feature>
<gene>
    <name evidence="3" type="ORF">Cvel_24192</name>
</gene>
<feature type="region of interest" description="Disordered" evidence="1">
    <location>
        <begin position="599"/>
        <end position="660"/>
    </location>
</feature>
<feature type="compositionally biased region" description="Basic and acidic residues" evidence="1">
    <location>
        <begin position="377"/>
        <end position="386"/>
    </location>
</feature>
<feature type="transmembrane region" description="Helical" evidence="2">
    <location>
        <begin position="849"/>
        <end position="868"/>
    </location>
</feature>
<feature type="transmembrane region" description="Helical" evidence="2">
    <location>
        <begin position="125"/>
        <end position="147"/>
    </location>
</feature>
<feature type="transmembrane region" description="Helical" evidence="2">
    <location>
        <begin position="159"/>
        <end position="180"/>
    </location>
</feature>
<organism evidence="3">
    <name type="scientific">Chromera velia CCMP2878</name>
    <dbReference type="NCBI Taxonomy" id="1169474"/>
    <lineage>
        <taxon>Eukaryota</taxon>
        <taxon>Sar</taxon>
        <taxon>Alveolata</taxon>
        <taxon>Colpodellida</taxon>
        <taxon>Chromeraceae</taxon>
        <taxon>Chromera</taxon>
    </lineage>
</organism>